<dbReference type="GO" id="GO:0032259">
    <property type="term" value="P:methylation"/>
    <property type="evidence" value="ECO:0007669"/>
    <property type="project" value="UniProtKB-KW"/>
</dbReference>
<feature type="domain" description="Methyltransferase type 12" evidence="1">
    <location>
        <begin position="462"/>
        <end position="572"/>
    </location>
</feature>
<dbReference type="CDD" id="cd02440">
    <property type="entry name" value="AdoMet_MTases"/>
    <property type="match status" value="1"/>
</dbReference>
<evidence type="ECO:0000259" key="1">
    <source>
        <dbReference type="Pfam" id="PF08242"/>
    </source>
</evidence>
<reference evidence="2 3" key="1">
    <citation type="journal article" date="2019" name="J. Ind. Microbiol. Biotechnol.">
        <title>Paenibacillus amylolyticus 27C64 has a diverse set of carbohydrate-active enzymes and complete pectin deconstruction system.</title>
        <authorList>
            <person name="Keggi C."/>
            <person name="Doran-Peterson J."/>
        </authorList>
    </citation>
    <scope>NUCLEOTIDE SEQUENCE [LARGE SCALE GENOMIC DNA]</scope>
    <source>
        <strain evidence="2 3">27C64</strain>
    </source>
</reference>
<dbReference type="InterPro" id="IPR013217">
    <property type="entry name" value="Methyltransf_12"/>
</dbReference>
<dbReference type="AlphaFoldDB" id="A0A5M9WZ91"/>
<dbReference type="NCBIfam" id="NF005379">
    <property type="entry name" value="PRK06922.1"/>
    <property type="match status" value="1"/>
</dbReference>
<evidence type="ECO:0000313" key="2">
    <source>
        <dbReference type="EMBL" id="KAA8786990.1"/>
    </source>
</evidence>
<proteinExistence type="predicted"/>
<dbReference type="PANTHER" id="PTHR43591">
    <property type="entry name" value="METHYLTRANSFERASE"/>
    <property type="match status" value="1"/>
</dbReference>
<dbReference type="OrthoDB" id="5106431at2"/>
<organism evidence="2 3">
    <name type="scientific">Paenibacillus amylolyticus</name>
    <dbReference type="NCBI Taxonomy" id="1451"/>
    <lineage>
        <taxon>Bacteria</taxon>
        <taxon>Bacillati</taxon>
        <taxon>Bacillota</taxon>
        <taxon>Bacilli</taxon>
        <taxon>Bacillales</taxon>
        <taxon>Paenibacillaceae</taxon>
        <taxon>Paenibacillus</taxon>
    </lineage>
</organism>
<dbReference type="Gene3D" id="3.40.50.150">
    <property type="entry name" value="Vaccinia Virus protein VP39"/>
    <property type="match status" value="1"/>
</dbReference>
<dbReference type="PANTHER" id="PTHR43591:SF24">
    <property type="entry name" value="2-METHOXY-6-POLYPRENYL-1,4-BENZOQUINOL METHYLASE, MITOCHONDRIAL"/>
    <property type="match status" value="1"/>
</dbReference>
<evidence type="ECO:0000313" key="3">
    <source>
        <dbReference type="Proteomes" id="UP000323664"/>
    </source>
</evidence>
<gene>
    <name evidence="2" type="ORF">EC604_24470</name>
</gene>
<comment type="caution">
    <text evidence="2">The sequence shown here is derived from an EMBL/GenBank/DDBJ whole genome shotgun (WGS) entry which is preliminary data.</text>
</comment>
<dbReference type="GO" id="GO:0008168">
    <property type="term" value="F:methyltransferase activity"/>
    <property type="evidence" value="ECO:0007669"/>
    <property type="project" value="UniProtKB-KW"/>
</dbReference>
<dbReference type="InterPro" id="IPR029063">
    <property type="entry name" value="SAM-dependent_MTases_sf"/>
</dbReference>
<dbReference type="Proteomes" id="UP000323664">
    <property type="component" value="Unassembled WGS sequence"/>
</dbReference>
<name>A0A5M9WZ91_PAEAM</name>
<keyword evidence="2" id="KW-0489">Methyltransferase</keyword>
<dbReference type="RefSeq" id="WP_123066675.1">
    <property type="nucleotide sequence ID" value="NZ_RIAS01000018.1"/>
</dbReference>
<protein>
    <submittedName>
        <fullName evidence="2">Class I SAM-dependent methyltransferase</fullName>
    </submittedName>
</protein>
<accession>A0A5M9WZ91</accession>
<dbReference type="SUPFAM" id="SSF53335">
    <property type="entry name" value="S-adenosyl-L-methionine-dependent methyltransferases"/>
    <property type="match status" value="1"/>
</dbReference>
<keyword evidence="2" id="KW-0808">Transferase</keyword>
<dbReference type="EMBL" id="RIAS01000018">
    <property type="protein sequence ID" value="KAA8786990.1"/>
    <property type="molecule type" value="Genomic_DNA"/>
</dbReference>
<dbReference type="Pfam" id="PF08242">
    <property type="entry name" value="Methyltransf_12"/>
    <property type="match status" value="1"/>
</dbReference>
<sequence>MLHALEVIQRYKSGNSQQQHLHQEQQEPQWLQWLVAAEKPRINLERIHSIAELQKTHAVLDYTERTLHMLDGMQLSFWIRELLEEVLAWSETAKGGSLEQRRTWQQQGINLFVHNIGSAQLYQRYATDRDRENGLESVASPRQEIIRILISTHGLIGQYIRGEIPYAENLPLRALITEGWVTGGELRIMLMALNQCIIEAVDSGLWEQVQDEVEQIVDWIVSGTEHTDWSVKERLSRLRSNSIRQGEAIDETYAKLKQQFPVEQQLSSLASRTLWYVESAMRDFSLEEMVKVFLLALHSEEWEKKIEGHSKDSSVTSIRHISFEPLMNTMYYDYKGVKKLNIYKKRMIEKYLEQYSWEQISAGEQLSYPHLGHRIERYPDLPDTLFVTFEFSPAAEKLIAFCIEAEKSPLYEQAVLLLFDLFGLRRDAYDRFHNEETYLSDMNSSGDYKKVLLEHMVGKRVLDIGPGGGVLLDLIEQEKPEVEAIGIDISANVIEALERKKQRESHRWHVMKGDALQLDQYVEPGTVDTVIFSSILHELYSYIERDGRRFNTDTVAAALHSAFQVLSPGGRILIRDGIMSEPESQTRRIRFLETDGVSWLERYAADFKGREITFERITDDEVMMPINDAMEFLYTYTWGEEAYVHEVQEQFGVFTPQAYEKCIRDTLGEQADIIMLRHFLQEGYTEALADRIVFMDEKGEPVSLPDSTCLIVIEKKSRVDA</sequence>